<evidence type="ECO:0000313" key="3">
    <source>
        <dbReference type="Proteomes" id="UP000215914"/>
    </source>
</evidence>
<feature type="region of interest" description="Disordered" evidence="1">
    <location>
        <begin position="1"/>
        <end position="48"/>
    </location>
</feature>
<proteinExistence type="predicted"/>
<sequence>MLKISKRGSNNHNMKRDKKSRNRNGDSQVTSCSSGVPTNGVWPNGLSSTKPQNNGLPCNYNPLCNRVLFKILACRVYLTLIRNSTLALVMCSL</sequence>
<reference evidence="2" key="1">
    <citation type="journal article" date="2017" name="Nature">
        <title>The sunflower genome provides insights into oil metabolism, flowering and Asterid evolution.</title>
        <authorList>
            <person name="Badouin H."/>
            <person name="Gouzy J."/>
            <person name="Grassa C.J."/>
            <person name="Murat F."/>
            <person name="Staton S.E."/>
            <person name="Cottret L."/>
            <person name="Lelandais-Briere C."/>
            <person name="Owens G.L."/>
            <person name="Carrere S."/>
            <person name="Mayjonade B."/>
            <person name="Legrand L."/>
            <person name="Gill N."/>
            <person name="Kane N.C."/>
            <person name="Bowers J.E."/>
            <person name="Hubner S."/>
            <person name="Bellec A."/>
            <person name="Berard A."/>
            <person name="Berges H."/>
            <person name="Blanchet N."/>
            <person name="Boniface M.C."/>
            <person name="Brunel D."/>
            <person name="Catrice O."/>
            <person name="Chaidir N."/>
            <person name="Claudel C."/>
            <person name="Donnadieu C."/>
            <person name="Faraut T."/>
            <person name="Fievet G."/>
            <person name="Helmstetter N."/>
            <person name="King M."/>
            <person name="Knapp S.J."/>
            <person name="Lai Z."/>
            <person name="Le Paslier M.C."/>
            <person name="Lippi Y."/>
            <person name="Lorenzon L."/>
            <person name="Mandel J.R."/>
            <person name="Marage G."/>
            <person name="Marchand G."/>
            <person name="Marquand E."/>
            <person name="Bret-Mestries E."/>
            <person name="Morien E."/>
            <person name="Nambeesan S."/>
            <person name="Nguyen T."/>
            <person name="Pegot-Espagnet P."/>
            <person name="Pouilly N."/>
            <person name="Raftis F."/>
            <person name="Sallet E."/>
            <person name="Schiex T."/>
            <person name="Thomas J."/>
            <person name="Vandecasteele C."/>
            <person name="Vares D."/>
            <person name="Vear F."/>
            <person name="Vautrin S."/>
            <person name="Crespi M."/>
            <person name="Mangin B."/>
            <person name="Burke J.M."/>
            <person name="Salse J."/>
            <person name="Munos S."/>
            <person name="Vincourt P."/>
            <person name="Rieseberg L.H."/>
            <person name="Langlade N.B."/>
        </authorList>
    </citation>
    <scope>NUCLEOTIDE SEQUENCE</scope>
    <source>
        <tissue evidence="2">Leaves</tissue>
    </source>
</reference>
<protein>
    <submittedName>
        <fullName evidence="2">Uncharacterized protein</fullName>
    </submittedName>
</protein>
<keyword evidence="3" id="KW-1185">Reference proteome</keyword>
<accession>A0A9K3N4H3</accession>
<comment type="caution">
    <text evidence="2">The sequence shown here is derived from an EMBL/GenBank/DDBJ whole genome shotgun (WGS) entry which is preliminary data.</text>
</comment>
<feature type="compositionally biased region" description="Polar residues" evidence="1">
    <location>
        <begin position="25"/>
        <end position="37"/>
    </location>
</feature>
<gene>
    <name evidence="2" type="ORF">HanXRQr2_Chr10g0437641</name>
</gene>
<reference evidence="2" key="2">
    <citation type="submission" date="2020-06" db="EMBL/GenBank/DDBJ databases">
        <title>Helianthus annuus Genome sequencing and assembly Release 2.</title>
        <authorList>
            <person name="Gouzy J."/>
            <person name="Langlade N."/>
            <person name="Munos S."/>
        </authorList>
    </citation>
    <scope>NUCLEOTIDE SEQUENCE</scope>
    <source>
        <tissue evidence="2">Leaves</tissue>
    </source>
</reference>
<dbReference type="Proteomes" id="UP000215914">
    <property type="component" value="Unassembled WGS sequence"/>
</dbReference>
<dbReference type="Gramene" id="mRNA:HanXRQr2_Chr10g0437641">
    <property type="protein sequence ID" value="CDS:HanXRQr2_Chr10g0437641.1"/>
    <property type="gene ID" value="HanXRQr2_Chr10g0437641"/>
</dbReference>
<organism evidence="2 3">
    <name type="scientific">Helianthus annuus</name>
    <name type="common">Common sunflower</name>
    <dbReference type="NCBI Taxonomy" id="4232"/>
    <lineage>
        <taxon>Eukaryota</taxon>
        <taxon>Viridiplantae</taxon>
        <taxon>Streptophyta</taxon>
        <taxon>Embryophyta</taxon>
        <taxon>Tracheophyta</taxon>
        <taxon>Spermatophyta</taxon>
        <taxon>Magnoliopsida</taxon>
        <taxon>eudicotyledons</taxon>
        <taxon>Gunneridae</taxon>
        <taxon>Pentapetalae</taxon>
        <taxon>asterids</taxon>
        <taxon>campanulids</taxon>
        <taxon>Asterales</taxon>
        <taxon>Asteraceae</taxon>
        <taxon>Asteroideae</taxon>
        <taxon>Heliantheae alliance</taxon>
        <taxon>Heliantheae</taxon>
        <taxon>Helianthus</taxon>
    </lineage>
</organism>
<name>A0A9K3N4H3_HELAN</name>
<dbReference type="AlphaFoldDB" id="A0A9K3N4H3"/>
<dbReference type="EMBL" id="MNCJ02000325">
    <property type="protein sequence ID" value="KAF5786173.1"/>
    <property type="molecule type" value="Genomic_DNA"/>
</dbReference>
<feature type="compositionally biased region" description="Basic residues" evidence="1">
    <location>
        <begin position="13"/>
        <end position="22"/>
    </location>
</feature>
<evidence type="ECO:0000313" key="2">
    <source>
        <dbReference type="EMBL" id="KAF5786173.1"/>
    </source>
</evidence>
<evidence type="ECO:0000256" key="1">
    <source>
        <dbReference type="SAM" id="MobiDB-lite"/>
    </source>
</evidence>